<keyword evidence="1" id="KW-1133">Transmembrane helix</keyword>
<dbReference type="AlphaFoldDB" id="A0AAJ3NQZ3"/>
<reference evidence="2 3" key="1">
    <citation type="submission" date="2016-01" db="EMBL/GenBank/DDBJ databases">
        <title>The new phylogeny of the genus Mycobacterium.</title>
        <authorList>
            <person name="Tarcisio F."/>
            <person name="Conor M."/>
            <person name="Antonella G."/>
            <person name="Elisabetta G."/>
            <person name="Giulia F.S."/>
            <person name="Sara T."/>
            <person name="Anna F."/>
            <person name="Clotilde B."/>
            <person name="Roberto B."/>
            <person name="Veronica D.S."/>
            <person name="Fabio R."/>
            <person name="Monica P."/>
            <person name="Olivier J."/>
            <person name="Enrico T."/>
            <person name="Nicola S."/>
        </authorList>
    </citation>
    <scope>NUCLEOTIDE SEQUENCE [LARGE SCALE GENOMIC DNA]</scope>
    <source>
        <strain evidence="2 3">DSM 44616</strain>
    </source>
</reference>
<name>A0AAJ3NQZ3_9MYCO</name>
<keyword evidence="1" id="KW-0472">Membrane</keyword>
<evidence type="ECO:0000256" key="1">
    <source>
        <dbReference type="SAM" id="Phobius"/>
    </source>
</evidence>
<dbReference type="Proteomes" id="UP000193387">
    <property type="component" value="Unassembled WGS sequence"/>
</dbReference>
<organism evidence="2 3">
    <name type="scientific">Mycobacterium saskatchewanense</name>
    <dbReference type="NCBI Taxonomy" id="220927"/>
    <lineage>
        <taxon>Bacteria</taxon>
        <taxon>Bacillati</taxon>
        <taxon>Actinomycetota</taxon>
        <taxon>Actinomycetes</taxon>
        <taxon>Mycobacteriales</taxon>
        <taxon>Mycobacteriaceae</taxon>
        <taxon>Mycobacterium</taxon>
        <taxon>Mycobacterium simiae complex</taxon>
    </lineage>
</organism>
<feature type="transmembrane region" description="Helical" evidence="1">
    <location>
        <begin position="6"/>
        <end position="30"/>
    </location>
</feature>
<proteinExistence type="predicted"/>
<keyword evidence="3" id="KW-1185">Reference proteome</keyword>
<sequence length="162" mass="17470">MTDVTLASALISGIPSMLVALVGVGGVIYTQRQADARQDRIAAASREFEREARTLDKRREAAAELTTAVWQLAAHSRDVVPEGGEFADLEPRETAAVYRAHSIALMVLDAKGRAAAQALFDTLVTFVGDFSEKQWEAISDAEDTLIAVINGEQQTPPNTAEQ</sequence>
<gene>
    <name evidence="2" type="ORF">AWC23_11580</name>
</gene>
<evidence type="ECO:0000313" key="3">
    <source>
        <dbReference type="Proteomes" id="UP000193387"/>
    </source>
</evidence>
<accession>A0AAJ3NQZ3</accession>
<dbReference type="EMBL" id="LQPR01000025">
    <property type="protein sequence ID" value="ORW72156.1"/>
    <property type="molecule type" value="Genomic_DNA"/>
</dbReference>
<keyword evidence="1" id="KW-0812">Transmembrane</keyword>
<evidence type="ECO:0000313" key="2">
    <source>
        <dbReference type="EMBL" id="ORW72156.1"/>
    </source>
</evidence>
<dbReference type="RefSeq" id="WP_085255487.1">
    <property type="nucleotide sequence ID" value="NZ_AP022573.1"/>
</dbReference>
<protein>
    <submittedName>
        <fullName evidence="2">Uncharacterized protein</fullName>
    </submittedName>
</protein>
<comment type="caution">
    <text evidence="2">The sequence shown here is derived from an EMBL/GenBank/DDBJ whole genome shotgun (WGS) entry which is preliminary data.</text>
</comment>